<reference evidence="5 8" key="2">
    <citation type="submission" date="2020-07" db="EMBL/GenBank/DDBJ databases">
        <title>Halophilic bacteria isolated from french cheeses.</title>
        <authorList>
            <person name="Kothe C.I."/>
            <person name="Farah-Kraiem B."/>
            <person name="Renault P."/>
            <person name="Dridi B."/>
        </authorList>
    </citation>
    <scope>NUCLEOTIDE SEQUENCE [LARGE SCALE GENOMIC DNA]</scope>
    <source>
        <strain evidence="5 8">FME16</strain>
    </source>
</reference>
<evidence type="ECO:0000313" key="5">
    <source>
        <dbReference type="EMBL" id="MBE0403108.1"/>
    </source>
</evidence>
<dbReference type="InterPro" id="IPR001845">
    <property type="entry name" value="HTH_ArsR_DNA-bd_dom"/>
</dbReference>
<evidence type="ECO:0000313" key="8">
    <source>
        <dbReference type="Proteomes" id="UP000754821"/>
    </source>
</evidence>
<organism evidence="6 7">
    <name type="scientific">Halomonas citrativorans</name>
    <dbReference type="NCBI Taxonomy" id="2742612"/>
    <lineage>
        <taxon>Bacteria</taxon>
        <taxon>Pseudomonadati</taxon>
        <taxon>Pseudomonadota</taxon>
        <taxon>Gammaproteobacteria</taxon>
        <taxon>Oceanospirillales</taxon>
        <taxon>Halomonadaceae</taxon>
        <taxon>Halomonas</taxon>
    </lineage>
</organism>
<dbReference type="PANTHER" id="PTHR33154">
    <property type="entry name" value="TRANSCRIPTIONAL REGULATOR, ARSR FAMILY"/>
    <property type="match status" value="1"/>
</dbReference>
<dbReference type="PANTHER" id="PTHR33154:SF28">
    <property type="entry name" value="HTH-TYPE TRANSCRIPTIONAL REGULATOR YGAV-RELATED"/>
    <property type="match status" value="1"/>
</dbReference>
<dbReference type="OrthoDB" id="9796124at2"/>
<feature type="domain" description="HTH arsR-type" evidence="4">
    <location>
        <begin position="12"/>
        <end position="106"/>
    </location>
</feature>
<evidence type="ECO:0000256" key="3">
    <source>
        <dbReference type="ARBA" id="ARBA00023163"/>
    </source>
</evidence>
<proteinExistence type="predicted"/>
<dbReference type="GO" id="GO:0003700">
    <property type="term" value="F:DNA-binding transcription factor activity"/>
    <property type="evidence" value="ECO:0007669"/>
    <property type="project" value="InterPro"/>
</dbReference>
<evidence type="ECO:0000256" key="2">
    <source>
        <dbReference type="ARBA" id="ARBA00023125"/>
    </source>
</evidence>
<keyword evidence="2" id="KW-0238">DNA-binding</keyword>
<dbReference type="AlphaFoldDB" id="A0A1R4I4X7"/>
<keyword evidence="1" id="KW-0805">Transcription regulation</keyword>
<dbReference type="SUPFAM" id="SSF46785">
    <property type="entry name" value="Winged helix' DNA-binding domain"/>
    <property type="match status" value="1"/>
</dbReference>
<keyword evidence="3" id="KW-0804">Transcription</keyword>
<protein>
    <submittedName>
        <fullName evidence="6">Transcriptional activator HlyU</fullName>
    </submittedName>
    <submittedName>
        <fullName evidence="5">Winged helix-turn-helix transcriptional regulator</fullName>
    </submittedName>
</protein>
<evidence type="ECO:0000313" key="6">
    <source>
        <dbReference type="EMBL" id="SJN14872.1"/>
    </source>
</evidence>
<dbReference type="InterPro" id="IPR036388">
    <property type="entry name" value="WH-like_DNA-bd_sf"/>
</dbReference>
<dbReference type="Pfam" id="PF01022">
    <property type="entry name" value="HTH_5"/>
    <property type="match status" value="1"/>
</dbReference>
<dbReference type="EMBL" id="FUKM01000058">
    <property type="protein sequence ID" value="SJN14872.1"/>
    <property type="molecule type" value="Genomic_DNA"/>
</dbReference>
<dbReference type="Proteomes" id="UP000754821">
    <property type="component" value="Unassembled WGS sequence"/>
</dbReference>
<name>A0A1R4I4X7_9GAMM</name>
<gene>
    <name evidence="6" type="ORF">CZ787_17320</name>
    <name evidence="5" type="ORF">EI163_05985</name>
</gene>
<dbReference type="NCBIfam" id="NF033788">
    <property type="entry name" value="HTH_metalloreg"/>
    <property type="match status" value="1"/>
</dbReference>
<evidence type="ECO:0000259" key="4">
    <source>
        <dbReference type="PROSITE" id="PS50987"/>
    </source>
</evidence>
<evidence type="ECO:0000313" key="7">
    <source>
        <dbReference type="Proteomes" id="UP000196331"/>
    </source>
</evidence>
<evidence type="ECO:0000256" key="1">
    <source>
        <dbReference type="ARBA" id="ARBA00023015"/>
    </source>
</evidence>
<dbReference type="GO" id="GO:0003677">
    <property type="term" value="F:DNA binding"/>
    <property type="evidence" value="ECO:0007669"/>
    <property type="project" value="UniProtKB-KW"/>
</dbReference>
<dbReference type="EMBL" id="RRZC01000004">
    <property type="protein sequence ID" value="MBE0403108.1"/>
    <property type="molecule type" value="Genomic_DNA"/>
</dbReference>
<accession>A0A1R4I4X7</accession>
<dbReference type="CDD" id="cd00090">
    <property type="entry name" value="HTH_ARSR"/>
    <property type="match status" value="1"/>
</dbReference>
<dbReference type="InterPro" id="IPR011991">
    <property type="entry name" value="ArsR-like_HTH"/>
</dbReference>
<sequence>MSASSSAAACLLENNCQNLVSATNLLKALANEKRLQILCLLAEEELSVTQINQQLSLSQSALSQHLAILRRDELVNTRRESQTIYYSLRSDSAKAILDTLAQHYTT</sequence>
<dbReference type="Proteomes" id="UP000196331">
    <property type="component" value="Unassembled WGS sequence"/>
</dbReference>
<dbReference type="Gene3D" id="1.10.10.10">
    <property type="entry name" value="Winged helix-like DNA-binding domain superfamily/Winged helix DNA-binding domain"/>
    <property type="match status" value="1"/>
</dbReference>
<dbReference type="InterPro" id="IPR036390">
    <property type="entry name" value="WH_DNA-bd_sf"/>
</dbReference>
<reference evidence="6 7" key="1">
    <citation type="submission" date="2017-02" db="EMBL/GenBank/DDBJ databases">
        <authorList>
            <person name="Dridi B."/>
        </authorList>
    </citation>
    <scope>NUCLEOTIDE SEQUENCE [LARGE SCALE GENOMIC DNA]</scope>
    <source>
        <strain evidence="6 7">JB380</strain>
    </source>
</reference>
<comment type="caution">
    <text evidence="6">The sequence shown here is derived from an EMBL/GenBank/DDBJ whole genome shotgun (WGS) entry which is preliminary data.</text>
</comment>
<dbReference type="InterPro" id="IPR051081">
    <property type="entry name" value="HTH_MetalResp_TranReg"/>
</dbReference>
<dbReference type="PRINTS" id="PR00778">
    <property type="entry name" value="HTHARSR"/>
</dbReference>
<keyword evidence="8" id="KW-1185">Reference proteome</keyword>
<dbReference type="RefSeq" id="WP_087111368.1">
    <property type="nucleotide sequence ID" value="NZ_FUKM01000058.1"/>
</dbReference>
<dbReference type="PROSITE" id="PS50987">
    <property type="entry name" value="HTH_ARSR_2"/>
    <property type="match status" value="1"/>
</dbReference>
<dbReference type="SMART" id="SM00418">
    <property type="entry name" value="HTH_ARSR"/>
    <property type="match status" value="1"/>
</dbReference>